<name>A0AAV3ZEQ6_9GAST</name>
<gene>
    <name evidence="1" type="ORF">PoB_002059000</name>
</gene>
<evidence type="ECO:0000313" key="1">
    <source>
        <dbReference type="EMBL" id="GFN94084.1"/>
    </source>
</evidence>
<keyword evidence="2" id="KW-1185">Reference proteome</keyword>
<dbReference type="EMBL" id="BLXT01002413">
    <property type="protein sequence ID" value="GFN94084.1"/>
    <property type="molecule type" value="Genomic_DNA"/>
</dbReference>
<reference evidence="1 2" key="1">
    <citation type="journal article" date="2021" name="Elife">
        <title>Chloroplast acquisition without the gene transfer in kleptoplastic sea slugs, Plakobranchus ocellatus.</title>
        <authorList>
            <person name="Maeda T."/>
            <person name="Takahashi S."/>
            <person name="Yoshida T."/>
            <person name="Shimamura S."/>
            <person name="Takaki Y."/>
            <person name="Nagai Y."/>
            <person name="Toyoda A."/>
            <person name="Suzuki Y."/>
            <person name="Arimoto A."/>
            <person name="Ishii H."/>
            <person name="Satoh N."/>
            <person name="Nishiyama T."/>
            <person name="Hasebe M."/>
            <person name="Maruyama T."/>
            <person name="Minagawa J."/>
            <person name="Obokata J."/>
            <person name="Shigenobu S."/>
        </authorList>
    </citation>
    <scope>NUCLEOTIDE SEQUENCE [LARGE SCALE GENOMIC DNA]</scope>
</reference>
<dbReference type="Proteomes" id="UP000735302">
    <property type="component" value="Unassembled WGS sequence"/>
</dbReference>
<sequence>MKNKKNKSGKGSSPNIHESCMAEHVELKRSVLWIRGPLPAPWPDGGPESLRSPCCGLAIYKKTQNSNWIRGQPKRTYLYPLWTLRGQPKRTYLYPLCTLRGQPKRTYLYPLWTLRGQQDCQSQNGMALTAMPQDIAKMVLNHFKGSALVLFIIVQNKNCMLHS</sequence>
<comment type="caution">
    <text evidence="1">The sequence shown here is derived from an EMBL/GenBank/DDBJ whole genome shotgun (WGS) entry which is preliminary data.</text>
</comment>
<dbReference type="AlphaFoldDB" id="A0AAV3ZEQ6"/>
<accession>A0AAV3ZEQ6</accession>
<protein>
    <submittedName>
        <fullName evidence="1">Uncharacterized protein</fullName>
    </submittedName>
</protein>
<evidence type="ECO:0000313" key="2">
    <source>
        <dbReference type="Proteomes" id="UP000735302"/>
    </source>
</evidence>
<proteinExistence type="predicted"/>
<organism evidence="1 2">
    <name type="scientific">Plakobranchus ocellatus</name>
    <dbReference type="NCBI Taxonomy" id="259542"/>
    <lineage>
        <taxon>Eukaryota</taxon>
        <taxon>Metazoa</taxon>
        <taxon>Spiralia</taxon>
        <taxon>Lophotrochozoa</taxon>
        <taxon>Mollusca</taxon>
        <taxon>Gastropoda</taxon>
        <taxon>Heterobranchia</taxon>
        <taxon>Euthyneura</taxon>
        <taxon>Panpulmonata</taxon>
        <taxon>Sacoglossa</taxon>
        <taxon>Placobranchoidea</taxon>
        <taxon>Plakobranchidae</taxon>
        <taxon>Plakobranchus</taxon>
    </lineage>
</organism>